<proteinExistence type="predicted"/>
<feature type="transmembrane region" description="Helical" evidence="5">
    <location>
        <begin position="165"/>
        <end position="185"/>
    </location>
</feature>
<dbReference type="GO" id="GO:0008271">
    <property type="term" value="F:secondary active sulfate transmembrane transporter activity"/>
    <property type="evidence" value="ECO:0007669"/>
    <property type="project" value="InterPro"/>
</dbReference>
<dbReference type="Pfam" id="PF00916">
    <property type="entry name" value="Sulfate_transp"/>
    <property type="match status" value="1"/>
</dbReference>
<dbReference type="GO" id="GO:0016020">
    <property type="term" value="C:membrane"/>
    <property type="evidence" value="ECO:0007669"/>
    <property type="project" value="UniProtKB-SubCell"/>
</dbReference>
<evidence type="ECO:0000256" key="5">
    <source>
        <dbReference type="SAM" id="Phobius"/>
    </source>
</evidence>
<evidence type="ECO:0000256" key="4">
    <source>
        <dbReference type="ARBA" id="ARBA00023136"/>
    </source>
</evidence>
<keyword evidence="8" id="KW-1185">Reference proteome</keyword>
<feature type="transmembrane region" description="Helical" evidence="5">
    <location>
        <begin position="423"/>
        <end position="454"/>
    </location>
</feature>
<gene>
    <name evidence="7" type="ORF">KDY119_00312</name>
</gene>
<keyword evidence="3 5" id="KW-1133">Transmembrane helix</keyword>
<dbReference type="KEGG" id="lxl:KDY119_00312"/>
<dbReference type="Pfam" id="PF01740">
    <property type="entry name" value="STAS"/>
    <property type="match status" value="1"/>
</dbReference>
<feature type="transmembrane region" description="Helical" evidence="5">
    <location>
        <begin position="127"/>
        <end position="153"/>
    </location>
</feature>
<dbReference type="PANTHER" id="PTHR11814">
    <property type="entry name" value="SULFATE TRANSPORTER"/>
    <property type="match status" value="1"/>
</dbReference>
<name>A0A5P9Q6X1_9MICO</name>
<organism evidence="7 8">
    <name type="scientific">Luteimicrobium xylanilyticum</name>
    <dbReference type="NCBI Taxonomy" id="1133546"/>
    <lineage>
        <taxon>Bacteria</taxon>
        <taxon>Bacillati</taxon>
        <taxon>Actinomycetota</taxon>
        <taxon>Actinomycetes</taxon>
        <taxon>Micrococcales</taxon>
        <taxon>Luteimicrobium</taxon>
    </lineage>
</organism>
<dbReference type="AlphaFoldDB" id="A0A5P9Q6X1"/>
<reference evidence="7 8" key="1">
    <citation type="submission" date="2019-10" db="EMBL/GenBank/DDBJ databases">
        <title>Genome sequence of Luteimicrobium xylanilyticum HY-24.</title>
        <authorList>
            <person name="Kim D.Y."/>
            <person name="Park H.-Y."/>
        </authorList>
    </citation>
    <scope>NUCLEOTIDE SEQUENCE [LARGE SCALE GENOMIC DNA]</scope>
    <source>
        <strain evidence="7 8">HY-24</strain>
    </source>
</reference>
<feature type="transmembrane region" description="Helical" evidence="5">
    <location>
        <begin position="69"/>
        <end position="94"/>
    </location>
</feature>
<dbReference type="NCBIfam" id="TIGR00815">
    <property type="entry name" value="sulP"/>
    <property type="match status" value="1"/>
</dbReference>
<evidence type="ECO:0000313" key="8">
    <source>
        <dbReference type="Proteomes" id="UP000326702"/>
    </source>
</evidence>
<comment type="subcellular location">
    <subcellularLocation>
        <location evidence="1">Membrane</location>
        <topology evidence="1">Multi-pass membrane protein</topology>
    </subcellularLocation>
</comment>
<dbReference type="CDD" id="cd07042">
    <property type="entry name" value="STAS_SulP_like_sulfate_transporter"/>
    <property type="match status" value="1"/>
</dbReference>
<dbReference type="Gene3D" id="3.30.750.24">
    <property type="entry name" value="STAS domain"/>
    <property type="match status" value="1"/>
</dbReference>
<evidence type="ECO:0000256" key="3">
    <source>
        <dbReference type="ARBA" id="ARBA00022989"/>
    </source>
</evidence>
<evidence type="ECO:0000256" key="2">
    <source>
        <dbReference type="ARBA" id="ARBA00022692"/>
    </source>
</evidence>
<dbReference type="PROSITE" id="PS01130">
    <property type="entry name" value="SLC26A"/>
    <property type="match status" value="1"/>
</dbReference>
<feature type="transmembrane region" description="Helical" evidence="5">
    <location>
        <begin position="355"/>
        <end position="374"/>
    </location>
</feature>
<feature type="transmembrane region" description="Helical" evidence="5">
    <location>
        <begin position="205"/>
        <end position="224"/>
    </location>
</feature>
<dbReference type="SUPFAM" id="SSF52091">
    <property type="entry name" value="SpoIIaa-like"/>
    <property type="match status" value="1"/>
</dbReference>
<keyword evidence="4 5" id="KW-0472">Membrane</keyword>
<keyword evidence="2 5" id="KW-0812">Transmembrane</keyword>
<feature type="transmembrane region" description="Helical" evidence="5">
    <location>
        <begin position="231"/>
        <end position="249"/>
    </location>
</feature>
<dbReference type="InterPro" id="IPR002645">
    <property type="entry name" value="STAS_dom"/>
</dbReference>
<dbReference type="InterPro" id="IPR036513">
    <property type="entry name" value="STAS_dom_sf"/>
</dbReference>
<accession>A0A5P9Q6X1</accession>
<feature type="transmembrane region" description="Helical" evidence="5">
    <location>
        <begin position="317"/>
        <end position="335"/>
    </location>
</feature>
<evidence type="ECO:0000259" key="6">
    <source>
        <dbReference type="PROSITE" id="PS50801"/>
    </source>
</evidence>
<dbReference type="InterPro" id="IPR001902">
    <property type="entry name" value="SLC26A/SulP_fam"/>
</dbReference>
<feature type="domain" description="STAS" evidence="6">
    <location>
        <begin position="481"/>
        <end position="592"/>
    </location>
</feature>
<protein>
    <submittedName>
        <fullName evidence="7">Putative sulfate transporter</fullName>
    </submittedName>
</protein>
<evidence type="ECO:0000313" key="7">
    <source>
        <dbReference type="EMBL" id="QFU96822.1"/>
    </source>
</evidence>
<sequence length="595" mass="61688">MIRVPGVRAMVGDVTATAPHASAAPPPSPAPPHAWWVFGSLQGYRRSWLRGDVVAGLTVWAVLVPESLAYAGIAGVSPVVGLYAAVPSLILYAAFGSSRHLIVGPMSATAALSASVVGAFAKGDDALFVTLTTAVALVTGLLCVVAGIARLGFLASFISEPVLKGFIIGLALTIIIGQVPAALGVDKGDGNFFEKLWHILTELGDIQWTTAALAVGCLAVLLVLKRVAPKVPGSLVVVVIGVLAVKVFHLDDHGVDIVGHIDSGLPALGLPGATWTQYTDLIGPCVGVMLIGFAEALGAAKTYAAREGYDIDPNRELLGMGAANIGSGLASGMVVNGSLSKTAVNGSSGAKSQVSGLTAAVLTLLTLLFLTPLFESLPEATLAAVVIAAVIELVDVEALRRLWRLATPTVRTLYGTAARYDFYAALAAALGVLLFDTLPGLVIGIILSLLLLLVRASHARVAVLVRDDAGAWVDAERASQLGRPAHPVDGVLVVRPESGLFFANADRVRSAVRALVAQQHPRLVVVDAATVPFVDVDAAEMLATLQTDLARQGARLAVARDVGQVRDELRAALDRDEQPPVFRDVDDAVASLPAT</sequence>
<feature type="transmembrane region" description="Helical" evidence="5">
    <location>
        <begin position="101"/>
        <end position="121"/>
    </location>
</feature>
<dbReference type="InterPro" id="IPR018045">
    <property type="entry name" value="S04_transporter_CS"/>
</dbReference>
<evidence type="ECO:0000256" key="1">
    <source>
        <dbReference type="ARBA" id="ARBA00004141"/>
    </source>
</evidence>
<dbReference type="Proteomes" id="UP000326702">
    <property type="component" value="Chromosome"/>
</dbReference>
<dbReference type="PROSITE" id="PS50801">
    <property type="entry name" value="STAS"/>
    <property type="match status" value="1"/>
</dbReference>
<dbReference type="EMBL" id="CP045529">
    <property type="protein sequence ID" value="QFU96822.1"/>
    <property type="molecule type" value="Genomic_DNA"/>
</dbReference>
<dbReference type="InterPro" id="IPR011547">
    <property type="entry name" value="SLC26A/SulP_dom"/>
</dbReference>